<dbReference type="Pfam" id="PF00437">
    <property type="entry name" value="T2SSE"/>
    <property type="match status" value="1"/>
</dbReference>
<dbReference type="SUPFAM" id="SSF52540">
    <property type="entry name" value="P-loop containing nucleoside triphosphate hydrolases"/>
    <property type="match status" value="1"/>
</dbReference>
<dbReference type="InterPro" id="IPR050921">
    <property type="entry name" value="T4SS_GSP_E_ATPase"/>
</dbReference>
<evidence type="ECO:0000259" key="2">
    <source>
        <dbReference type="Pfam" id="PF00437"/>
    </source>
</evidence>
<comment type="similarity">
    <text evidence="1">Belongs to the GSP E family.</text>
</comment>
<dbReference type="Gene3D" id="3.40.50.300">
    <property type="entry name" value="P-loop containing nucleotide triphosphate hydrolases"/>
    <property type="match status" value="1"/>
</dbReference>
<proteinExistence type="inferred from homology"/>
<dbReference type="AlphaFoldDB" id="T1C3G2"/>
<evidence type="ECO:0000313" key="3">
    <source>
        <dbReference type="EMBL" id="EQD60610.1"/>
    </source>
</evidence>
<evidence type="ECO:0000256" key="1">
    <source>
        <dbReference type="ARBA" id="ARBA00006611"/>
    </source>
</evidence>
<reference evidence="3" key="2">
    <citation type="journal article" date="2014" name="ISME J.">
        <title>Microbial stratification in low pH oxic and suboxic macroscopic growths along an acid mine drainage.</title>
        <authorList>
            <person name="Mendez-Garcia C."/>
            <person name="Mesa V."/>
            <person name="Sprenger R.R."/>
            <person name="Richter M."/>
            <person name="Diez M.S."/>
            <person name="Solano J."/>
            <person name="Bargiela R."/>
            <person name="Golyshina O.V."/>
            <person name="Manteca A."/>
            <person name="Ramos J.L."/>
            <person name="Gallego J.R."/>
            <person name="Llorente I."/>
            <person name="Martins Dos Santos V.A."/>
            <person name="Jensen O.N."/>
            <person name="Pelaez A.I."/>
            <person name="Sanchez J."/>
            <person name="Ferrer M."/>
        </authorList>
    </citation>
    <scope>NUCLEOTIDE SEQUENCE</scope>
</reference>
<dbReference type="EMBL" id="AUZZ01002405">
    <property type="protein sequence ID" value="EQD60610.1"/>
    <property type="molecule type" value="Genomic_DNA"/>
</dbReference>
<protein>
    <submittedName>
        <fullName evidence="3">Type II secretion system protein E</fullName>
    </submittedName>
</protein>
<reference evidence="3" key="1">
    <citation type="submission" date="2013-08" db="EMBL/GenBank/DDBJ databases">
        <authorList>
            <person name="Mendez C."/>
            <person name="Richter M."/>
            <person name="Ferrer M."/>
            <person name="Sanchez J."/>
        </authorList>
    </citation>
    <scope>NUCLEOTIDE SEQUENCE</scope>
</reference>
<dbReference type="PANTHER" id="PTHR30486">
    <property type="entry name" value="TWITCHING MOTILITY PROTEIN PILT"/>
    <property type="match status" value="1"/>
</dbReference>
<dbReference type="PANTHER" id="PTHR30486:SF15">
    <property type="entry name" value="TYPE II_IV SECRETION SYSTEM ATPASE"/>
    <property type="match status" value="1"/>
</dbReference>
<dbReference type="GO" id="GO:0016887">
    <property type="term" value="F:ATP hydrolysis activity"/>
    <property type="evidence" value="ECO:0007669"/>
    <property type="project" value="InterPro"/>
</dbReference>
<organism evidence="3">
    <name type="scientific">mine drainage metagenome</name>
    <dbReference type="NCBI Taxonomy" id="410659"/>
    <lineage>
        <taxon>unclassified sequences</taxon>
        <taxon>metagenomes</taxon>
        <taxon>ecological metagenomes</taxon>
    </lineage>
</organism>
<sequence length="426" mass="47654">MKELKGRFVDITSDDKRRDLVESVAKTLMPDIGQDSIDAMLKDMDDLGALNDLLGNSNIEDIMVNNTSNIFVYDSATGERKVNSNIGSREDLAMLVDKLKLYSTNEAAKGSIMDVHMKNGSRANIVSSPLGYDITIRNFRMQAMSILDLINMGVMDYQIAARLWVYVDGFRVRPANMLIGGMPAAGKTTLLNAMFSFFRPEARIVTIEETYELNTATQENCVRLETSEDMTTTDLVKNALRMRPDMIIIGEVRGEEANDMMTAMNIGKISMGTIHASSTRDMINRLQHAPMNVPKDIIPVIDALMILAQVYEKGKPTRKIVQISEISGMETQILLSDLYKFDYKTHKAMPILPSVTYRDTLSTVLGVPPPDILAEENVRANILFAMNKMGTRDMVSINNIVKEYYDNPEATLKKLGLTNMQPVIRV</sequence>
<name>T1C3G2_9ZZZZ</name>
<dbReference type="Gene3D" id="3.30.450.380">
    <property type="match status" value="1"/>
</dbReference>
<gene>
    <name evidence="3" type="ORF">B2A_03594</name>
</gene>
<comment type="caution">
    <text evidence="3">The sequence shown here is derived from an EMBL/GenBank/DDBJ whole genome shotgun (WGS) entry which is preliminary data.</text>
</comment>
<feature type="domain" description="Bacterial type II secretion system protein E" evidence="2">
    <location>
        <begin position="121"/>
        <end position="289"/>
    </location>
</feature>
<dbReference type="InterPro" id="IPR027417">
    <property type="entry name" value="P-loop_NTPase"/>
</dbReference>
<accession>T1C3G2</accession>
<dbReference type="CDD" id="cd01130">
    <property type="entry name" value="VirB11-like_ATPase"/>
    <property type="match status" value="1"/>
</dbReference>
<dbReference type="InterPro" id="IPR001482">
    <property type="entry name" value="T2SS/T4SS_dom"/>
</dbReference>